<evidence type="ECO:0000313" key="2">
    <source>
        <dbReference type="Proteomes" id="UP000789759"/>
    </source>
</evidence>
<evidence type="ECO:0000313" key="1">
    <source>
        <dbReference type="EMBL" id="CAG8568378.1"/>
    </source>
</evidence>
<comment type="caution">
    <text evidence="1">The sequence shown here is derived from an EMBL/GenBank/DDBJ whole genome shotgun (WGS) entry which is preliminary data.</text>
</comment>
<sequence length="78" mass="9141">MKEHMLFHIDNPNLFTGDSGVLGRGFSESPTEIKRRFRIQNGFHFSMQQKYILIVDFFLCPLIAKSGYHYLVRCNCLL</sequence>
<dbReference type="AlphaFoldDB" id="A0A9N9FY51"/>
<dbReference type="EMBL" id="CAJVQA010003173">
    <property type="protein sequence ID" value="CAG8568378.1"/>
    <property type="molecule type" value="Genomic_DNA"/>
</dbReference>
<accession>A0A9N9FY51</accession>
<reference evidence="1" key="1">
    <citation type="submission" date="2021-06" db="EMBL/GenBank/DDBJ databases">
        <authorList>
            <person name="Kallberg Y."/>
            <person name="Tangrot J."/>
            <person name="Rosling A."/>
        </authorList>
    </citation>
    <scope>NUCLEOTIDE SEQUENCE</scope>
    <source>
        <strain evidence="1">FL966</strain>
    </source>
</reference>
<organism evidence="1 2">
    <name type="scientific">Cetraspora pellucida</name>
    <dbReference type="NCBI Taxonomy" id="1433469"/>
    <lineage>
        <taxon>Eukaryota</taxon>
        <taxon>Fungi</taxon>
        <taxon>Fungi incertae sedis</taxon>
        <taxon>Mucoromycota</taxon>
        <taxon>Glomeromycotina</taxon>
        <taxon>Glomeromycetes</taxon>
        <taxon>Diversisporales</taxon>
        <taxon>Gigasporaceae</taxon>
        <taxon>Cetraspora</taxon>
    </lineage>
</organism>
<dbReference type="Proteomes" id="UP000789759">
    <property type="component" value="Unassembled WGS sequence"/>
</dbReference>
<gene>
    <name evidence="1" type="ORF">CPELLU_LOCUS5534</name>
</gene>
<proteinExistence type="predicted"/>
<protein>
    <submittedName>
        <fullName evidence="1">24147_t:CDS:1</fullName>
    </submittedName>
</protein>
<name>A0A9N9FY51_9GLOM</name>
<keyword evidence="2" id="KW-1185">Reference proteome</keyword>